<protein>
    <submittedName>
        <fullName evidence="1">Uncharacterized protein</fullName>
    </submittedName>
</protein>
<organism evidence="1 2">
    <name type="scientific">Caerostris extrusa</name>
    <name type="common">Bark spider</name>
    <name type="synonym">Caerostris bankana</name>
    <dbReference type="NCBI Taxonomy" id="172846"/>
    <lineage>
        <taxon>Eukaryota</taxon>
        <taxon>Metazoa</taxon>
        <taxon>Ecdysozoa</taxon>
        <taxon>Arthropoda</taxon>
        <taxon>Chelicerata</taxon>
        <taxon>Arachnida</taxon>
        <taxon>Araneae</taxon>
        <taxon>Araneomorphae</taxon>
        <taxon>Entelegynae</taxon>
        <taxon>Araneoidea</taxon>
        <taxon>Araneidae</taxon>
        <taxon>Caerostris</taxon>
    </lineage>
</organism>
<dbReference type="EMBL" id="BPLR01017035">
    <property type="protein sequence ID" value="GIY88236.1"/>
    <property type="molecule type" value="Genomic_DNA"/>
</dbReference>
<gene>
    <name evidence="1" type="ORF">CEXT_762751</name>
</gene>
<comment type="caution">
    <text evidence="1">The sequence shown here is derived from an EMBL/GenBank/DDBJ whole genome shotgun (WGS) entry which is preliminary data.</text>
</comment>
<evidence type="ECO:0000313" key="2">
    <source>
        <dbReference type="Proteomes" id="UP001054945"/>
    </source>
</evidence>
<sequence>MLIHPVNETRNAPNFENPLTKVENYDASTLSTENANKDSINIGPISQHLFPNNSHFATALINSGSFKAFLLEPRWACFDANSVKVSRKTDHL</sequence>
<reference evidence="1 2" key="1">
    <citation type="submission" date="2021-06" db="EMBL/GenBank/DDBJ databases">
        <title>Caerostris extrusa draft genome.</title>
        <authorList>
            <person name="Kono N."/>
            <person name="Arakawa K."/>
        </authorList>
    </citation>
    <scope>NUCLEOTIDE SEQUENCE [LARGE SCALE GENOMIC DNA]</scope>
</reference>
<evidence type="ECO:0000313" key="1">
    <source>
        <dbReference type="EMBL" id="GIY88236.1"/>
    </source>
</evidence>
<dbReference type="Proteomes" id="UP001054945">
    <property type="component" value="Unassembled WGS sequence"/>
</dbReference>
<keyword evidence="2" id="KW-1185">Reference proteome</keyword>
<proteinExistence type="predicted"/>
<dbReference type="AlphaFoldDB" id="A0AAV4WZ92"/>
<name>A0AAV4WZ92_CAEEX</name>
<accession>A0AAV4WZ92</accession>